<evidence type="ECO:0008006" key="4">
    <source>
        <dbReference type="Google" id="ProtNLM"/>
    </source>
</evidence>
<dbReference type="GeneID" id="19952059"/>
<evidence type="ECO:0000313" key="2">
    <source>
        <dbReference type="EMBL" id="EQC30850.1"/>
    </source>
</evidence>
<keyword evidence="1" id="KW-0472">Membrane</keyword>
<dbReference type="AlphaFoldDB" id="T0QBD6"/>
<dbReference type="InterPro" id="IPR032675">
    <property type="entry name" value="LRR_dom_sf"/>
</dbReference>
<sequence length="459" mass="50148">MAKRTCGSRTRWHDTPVVMDVVRYMASAPEVLAFLGALSMLSAPLAALRRLLLRAQQQWPTLALDALPDNCIDLALSTLATFTQVRYTGLKPFDLAQWPLALPRTVRLELSVHDAASSLILDRWAMSVTTLHIHGSVIKNTIEIARVCSALERCTSLTRIVLKKMVVPDVVGAIVSSALRVRSLAIHTVASSERVAHGPVVDWLRSPTATTLCLSCGTTDDDAVLRALAASPSLNHLALSCRSSLGRAFSTASHSVNKPPLQLHLTSLELQGIMPTTNMASLLGHVNLSTIRKVVFACHTPRDLTDLWQRLHAFPELEEIALHRCRQRPPTRALQPHSRLRRVSLDRTVIPLELLGCFLSWLGAARGLQALVWTNSALSVAAAGMIAKALPHLRQHGLVHVDLSSNFFDNGAAARLLTGLCDACTNVTRPLTIHLGGMALDRDLLSRTLQTHHRVTLCM</sequence>
<reference evidence="2 3" key="1">
    <citation type="submission" date="2012-04" db="EMBL/GenBank/DDBJ databases">
        <title>The Genome Sequence of Saprolegnia declina VS20.</title>
        <authorList>
            <consortium name="The Broad Institute Genome Sequencing Platform"/>
            <person name="Russ C."/>
            <person name="Nusbaum C."/>
            <person name="Tyler B."/>
            <person name="van West P."/>
            <person name="Dieguez-Uribeondo J."/>
            <person name="de Bruijn I."/>
            <person name="Tripathy S."/>
            <person name="Jiang R."/>
            <person name="Young S.K."/>
            <person name="Zeng Q."/>
            <person name="Gargeya S."/>
            <person name="Fitzgerald M."/>
            <person name="Haas B."/>
            <person name="Abouelleil A."/>
            <person name="Alvarado L."/>
            <person name="Arachchi H.M."/>
            <person name="Berlin A."/>
            <person name="Chapman S.B."/>
            <person name="Goldberg J."/>
            <person name="Griggs A."/>
            <person name="Gujja S."/>
            <person name="Hansen M."/>
            <person name="Howarth C."/>
            <person name="Imamovic A."/>
            <person name="Larimer J."/>
            <person name="McCowen C."/>
            <person name="Montmayeur A."/>
            <person name="Murphy C."/>
            <person name="Neiman D."/>
            <person name="Pearson M."/>
            <person name="Priest M."/>
            <person name="Roberts A."/>
            <person name="Saif S."/>
            <person name="Shea T."/>
            <person name="Sisk P."/>
            <person name="Sykes S."/>
            <person name="Wortman J."/>
            <person name="Nusbaum C."/>
            <person name="Birren B."/>
        </authorList>
    </citation>
    <scope>NUCLEOTIDE SEQUENCE [LARGE SCALE GENOMIC DNA]</scope>
    <source>
        <strain evidence="2 3">VS20</strain>
    </source>
</reference>
<dbReference type="Proteomes" id="UP000030762">
    <property type="component" value="Unassembled WGS sequence"/>
</dbReference>
<evidence type="ECO:0000313" key="3">
    <source>
        <dbReference type="Proteomes" id="UP000030762"/>
    </source>
</evidence>
<proteinExistence type="predicted"/>
<keyword evidence="3" id="KW-1185">Reference proteome</keyword>
<dbReference type="SUPFAM" id="SSF52047">
    <property type="entry name" value="RNI-like"/>
    <property type="match status" value="1"/>
</dbReference>
<keyword evidence="1" id="KW-1133">Transmembrane helix</keyword>
<dbReference type="OMA" id="MAKRTCG"/>
<name>T0QBD6_SAPDV</name>
<keyword evidence="1" id="KW-0812">Transmembrane</keyword>
<dbReference type="RefSeq" id="XP_008615588.1">
    <property type="nucleotide sequence ID" value="XM_008617366.1"/>
</dbReference>
<gene>
    <name evidence="2" type="ORF">SDRG_11332</name>
</gene>
<evidence type="ECO:0000256" key="1">
    <source>
        <dbReference type="SAM" id="Phobius"/>
    </source>
</evidence>
<dbReference type="VEuPathDB" id="FungiDB:SDRG_11332"/>
<accession>T0QBD6</accession>
<dbReference type="OrthoDB" id="10326635at2759"/>
<dbReference type="InParanoid" id="T0QBD6"/>
<protein>
    <recommendedName>
        <fullName evidence="4">F-box domain-containing protein</fullName>
    </recommendedName>
</protein>
<dbReference type="EMBL" id="JH767172">
    <property type="protein sequence ID" value="EQC30850.1"/>
    <property type="molecule type" value="Genomic_DNA"/>
</dbReference>
<feature type="transmembrane region" description="Helical" evidence="1">
    <location>
        <begin position="31"/>
        <end position="48"/>
    </location>
</feature>
<dbReference type="Gene3D" id="3.80.10.10">
    <property type="entry name" value="Ribonuclease Inhibitor"/>
    <property type="match status" value="1"/>
</dbReference>
<organism evidence="2 3">
    <name type="scientific">Saprolegnia diclina (strain VS20)</name>
    <dbReference type="NCBI Taxonomy" id="1156394"/>
    <lineage>
        <taxon>Eukaryota</taxon>
        <taxon>Sar</taxon>
        <taxon>Stramenopiles</taxon>
        <taxon>Oomycota</taxon>
        <taxon>Saprolegniomycetes</taxon>
        <taxon>Saprolegniales</taxon>
        <taxon>Saprolegniaceae</taxon>
        <taxon>Saprolegnia</taxon>
    </lineage>
</organism>